<evidence type="ECO:0000313" key="1">
    <source>
        <dbReference type="EMBL" id="DAF96595.1"/>
    </source>
</evidence>
<organism evidence="1">
    <name type="scientific">Inoviridae sp. ctTUL13</name>
    <dbReference type="NCBI Taxonomy" id="2825782"/>
    <lineage>
        <taxon>Viruses</taxon>
        <taxon>Monodnaviria</taxon>
        <taxon>Loebvirae</taxon>
        <taxon>Hofneiviricota</taxon>
        <taxon>Faserviricetes</taxon>
        <taxon>Tubulavirales</taxon>
        <taxon>Inoviridae</taxon>
    </lineage>
</organism>
<proteinExistence type="predicted"/>
<dbReference type="EMBL" id="BK016119">
    <property type="protein sequence ID" value="DAF96595.1"/>
    <property type="molecule type" value="Genomic_DNA"/>
</dbReference>
<protein>
    <submittedName>
        <fullName evidence="1">MerR HTH family regulatory protein</fullName>
    </submittedName>
</protein>
<accession>A0A8S5UQ84</accession>
<reference evidence="1" key="1">
    <citation type="journal article" date="2021" name="Proc. Natl. Acad. Sci. U.S.A.">
        <title>A Catalog of Tens of Thousands of Viruses from Human Metagenomes Reveals Hidden Associations with Chronic Diseases.</title>
        <authorList>
            <person name="Tisza M.J."/>
            <person name="Buck C.B."/>
        </authorList>
    </citation>
    <scope>NUCLEOTIDE SEQUENCE</scope>
    <source>
        <strain evidence="1">CtTUL13</strain>
    </source>
</reference>
<name>A0A8S5UQ84_9VIRU</name>
<sequence>MSEKLDKKEIAKRANVSLATVYNWEKDKPGLMEMISNSYKYESGESDAAEFLKYFYELDKNDQELYIAEIKFKALKKRREKEEKNGRIL</sequence>